<dbReference type="Pfam" id="PF04860">
    <property type="entry name" value="Phage_portal"/>
    <property type="match status" value="1"/>
</dbReference>
<protein>
    <submittedName>
        <fullName evidence="1">Phage portal protein</fullName>
    </submittedName>
</protein>
<name>A0AA97I1U8_9SPHN</name>
<keyword evidence="2" id="KW-1185">Reference proteome</keyword>
<dbReference type="InterPro" id="IPR006944">
    <property type="entry name" value="Phage/GTA_portal"/>
</dbReference>
<reference evidence="1 2" key="1">
    <citation type="submission" date="2023-10" db="EMBL/GenBank/DDBJ databases">
        <title>Complete genome sequence of a Sphingomonadaceae bacterium.</title>
        <authorList>
            <person name="Yan C."/>
        </authorList>
    </citation>
    <scope>NUCLEOTIDE SEQUENCE [LARGE SCALE GENOMIC DNA]</scope>
    <source>
        <strain evidence="1 2">SCSIO 66989</strain>
    </source>
</reference>
<dbReference type="RefSeq" id="WP_317082783.1">
    <property type="nucleotide sequence ID" value="NZ_CP136594.1"/>
</dbReference>
<dbReference type="EMBL" id="CP136594">
    <property type="protein sequence ID" value="WOE75675.1"/>
    <property type="molecule type" value="Genomic_DNA"/>
</dbReference>
<dbReference type="Proteomes" id="UP001302429">
    <property type="component" value="Chromosome"/>
</dbReference>
<evidence type="ECO:0000313" key="2">
    <source>
        <dbReference type="Proteomes" id="UP001302429"/>
    </source>
</evidence>
<sequence>MSFWRTGWLALKHWAGPPRPAQTVTGPETWPRGLIYGASTPSGLPGDYISQVRAAYQQNAVAQRSVRIVAEGAGSAPLLADKPINALLQSTSHEAQDSSQLLATLASHLLLHGNAYVQIARDAEGKPERLYPLRPDRVTIESDAQGWPAAYLYRVGEAVTRFAAYDDDGAPHIVHLKTWHPDDDHYGLGCLGAAAEPVAIHNAASRWNRALLDNAARPSGALVYDPGEAGAVLSADQFDRLKAELESNYGGAGNAGRPLLLEGGLKWQGMSLSPADMDFVALKAAAARDIALAFGVPPMLLGLPGDNTYANYREANRALWRLTILPLLGTMLGGLGGALRHWWPDADLSVDIDQIPAFSEDREKLWNRVSAADFLSDEEKRAMLGLEPGKETL</sequence>
<dbReference type="NCBIfam" id="TIGR01537">
    <property type="entry name" value="portal_HK97"/>
    <property type="match status" value="1"/>
</dbReference>
<evidence type="ECO:0000313" key="1">
    <source>
        <dbReference type="EMBL" id="WOE75675.1"/>
    </source>
</evidence>
<accession>A0AA97I1U8</accession>
<organism evidence="1 2">
    <name type="scientific">Alterisphingorhabdus coralli</name>
    <dbReference type="NCBI Taxonomy" id="3071408"/>
    <lineage>
        <taxon>Bacteria</taxon>
        <taxon>Pseudomonadati</taxon>
        <taxon>Pseudomonadota</taxon>
        <taxon>Alphaproteobacteria</taxon>
        <taxon>Sphingomonadales</taxon>
        <taxon>Sphingomonadaceae</taxon>
        <taxon>Alterisphingorhabdus (ex Yan et al. 2024)</taxon>
    </lineage>
</organism>
<dbReference type="KEGG" id="acoa:RB602_02870"/>
<dbReference type="InterPro" id="IPR006427">
    <property type="entry name" value="Portal_HK97"/>
</dbReference>
<dbReference type="AlphaFoldDB" id="A0AA97I1U8"/>
<proteinExistence type="predicted"/>
<gene>
    <name evidence="1" type="ORF">RB602_02870</name>
</gene>